<evidence type="ECO:0000256" key="3">
    <source>
        <dbReference type="ARBA" id="ARBA00022833"/>
    </source>
</evidence>
<dbReference type="PANTHER" id="PTHR46462">
    <property type="entry name" value="UPSET, ISOFORM A"/>
    <property type="match status" value="1"/>
</dbReference>
<dbReference type="SUPFAM" id="SSF57903">
    <property type="entry name" value="FYVE/PHD zinc finger"/>
    <property type="match status" value="1"/>
</dbReference>
<dbReference type="CDD" id="cd15550">
    <property type="entry name" value="PHD_MLL5"/>
    <property type="match status" value="1"/>
</dbReference>
<evidence type="ECO:0000259" key="6">
    <source>
        <dbReference type="PROSITE" id="PS50280"/>
    </source>
</evidence>
<dbReference type="PROSITE" id="PS01359">
    <property type="entry name" value="ZF_PHD_1"/>
    <property type="match status" value="1"/>
</dbReference>
<dbReference type="GO" id="GO:0034967">
    <property type="term" value="C:Set3 complex"/>
    <property type="evidence" value="ECO:0007669"/>
    <property type="project" value="TreeGrafter"/>
</dbReference>
<keyword evidence="8" id="KW-1185">Reference proteome</keyword>
<dbReference type="SMART" id="SM00249">
    <property type="entry name" value="PHD"/>
    <property type="match status" value="1"/>
</dbReference>
<dbReference type="InterPro" id="IPR011011">
    <property type="entry name" value="Znf_FYVE_PHD"/>
</dbReference>
<feature type="domain" description="SET" evidence="6">
    <location>
        <begin position="501"/>
        <end position="629"/>
    </location>
</feature>
<feature type="compositionally biased region" description="Polar residues" evidence="5">
    <location>
        <begin position="397"/>
        <end position="421"/>
    </location>
</feature>
<reference evidence="7 8" key="1">
    <citation type="submission" date="2019-07" db="EMBL/GenBank/DDBJ databases">
        <authorList>
            <person name="Friedrich A."/>
            <person name="Schacherer J."/>
        </authorList>
    </citation>
    <scope>NUCLEOTIDE SEQUENCE [LARGE SCALE GENOMIC DNA]</scope>
</reference>
<evidence type="ECO:0000256" key="1">
    <source>
        <dbReference type="ARBA" id="ARBA00022723"/>
    </source>
</evidence>
<accession>A0A7D9H2G7</accession>
<dbReference type="SUPFAM" id="SSF82199">
    <property type="entry name" value="SET domain"/>
    <property type="match status" value="1"/>
</dbReference>
<dbReference type="Pfam" id="PF20826">
    <property type="entry name" value="PHD_5"/>
    <property type="match status" value="1"/>
</dbReference>
<evidence type="ECO:0000313" key="7">
    <source>
        <dbReference type="EMBL" id="VUG18049.1"/>
    </source>
</evidence>
<dbReference type="AlphaFoldDB" id="A0A7D9H2G7"/>
<dbReference type="SMART" id="SM00317">
    <property type="entry name" value="SET"/>
    <property type="match status" value="1"/>
</dbReference>
<dbReference type="GO" id="GO:0008270">
    <property type="term" value="F:zinc ion binding"/>
    <property type="evidence" value="ECO:0007669"/>
    <property type="project" value="UniProtKB-KW"/>
</dbReference>
<name>A0A7D9H2G7_DEKBR</name>
<feature type="compositionally biased region" description="Basic and acidic residues" evidence="5">
    <location>
        <begin position="1"/>
        <end position="17"/>
    </location>
</feature>
<keyword evidence="3" id="KW-0862">Zinc</keyword>
<gene>
    <name evidence="7" type="ORF">DEBR0S3_01046G</name>
</gene>
<feature type="compositionally biased region" description="Low complexity" evidence="5">
    <location>
        <begin position="40"/>
        <end position="56"/>
    </location>
</feature>
<feature type="compositionally biased region" description="Low complexity" evidence="5">
    <location>
        <begin position="95"/>
        <end position="108"/>
    </location>
</feature>
<dbReference type="GO" id="GO:0006325">
    <property type="term" value="P:chromatin organization"/>
    <property type="evidence" value="ECO:0007669"/>
    <property type="project" value="UniProtKB-KW"/>
</dbReference>
<dbReference type="InterPro" id="IPR001965">
    <property type="entry name" value="Znf_PHD"/>
</dbReference>
<dbReference type="GO" id="GO:0006355">
    <property type="term" value="P:regulation of DNA-templated transcription"/>
    <property type="evidence" value="ECO:0007669"/>
    <property type="project" value="TreeGrafter"/>
</dbReference>
<protein>
    <submittedName>
        <fullName evidence="7">DEBR0S3_01046g1_1</fullName>
    </submittedName>
</protein>
<dbReference type="Gene3D" id="3.30.40.10">
    <property type="entry name" value="Zinc/RING finger domain, C3HC4 (zinc finger)"/>
    <property type="match status" value="1"/>
</dbReference>
<feature type="region of interest" description="Disordered" evidence="5">
    <location>
        <begin position="88"/>
        <end position="175"/>
    </location>
</feature>
<dbReference type="EMBL" id="CABFWN010000003">
    <property type="protein sequence ID" value="VUG18049.1"/>
    <property type="molecule type" value="Genomic_DNA"/>
</dbReference>
<dbReference type="Pfam" id="PF00856">
    <property type="entry name" value="SET"/>
    <property type="match status" value="1"/>
</dbReference>
<feature type="compositionally biased region" description="Polar residues" evidence="5">
    <location>
        <begin position="234"/>
        <end position="247"/>
    </location>
</feature>
<evidence type="ECO:0000256" key="2">
    <source>
        <dbReference type="ARBA" id="ARBA00022771"/>
    </source>
</evidence>
<evidence type="ECO:0000256" key="5">
    <source>
        <dbReference type="SAM" id="MobiDB-lite"/>
    </source>
</evidence>
<dbReference type="Proteomes" id="UP000478008">
    <property type="component" value="Unassembled WGS sequence"/>
</dbReference>
<feature type="region of interest" description="Disordered" evidence="5">
    <location>
        <begin position="746"/>
        <end position="771"/>
    </location>
</feature>
<dbReference type="PANTHER" id="PTHR46462:SF3">
    <property type="entry name" value="UPSET, ISOFORM A"/>
    <property type="match status" value="1"/>
</dbReference>
<dbReference type="InterPro" id="IPR046341">
    <property type="entry name" value="SET_dom_sf"/>
</dbReference>
<dbReference type="InterPro" id="IPR001214">
    <property type="entry name" value="SET_dom"/>
</dbReference>
<dbReference type="Gene3D" id="2.170.270.10">
    <property type="entry name" value="SET domain"/>
    <property type="match status" value="1"/>
</dbReference>
<proteinExistence type="predicted"/>
<dbReference type="PROSITE" id="PS50280">
    <property type="entry name" value="SET"/>
    <property type="match status" value="1"/>
</dbReference>
<dbReference type="InterPro" id="IPR019786">
    <property type="entry name" value="Zinc_finger_PHD-type_CS"/>
</dbReference>
<feature type="region of interest" description="Disordered" evidence="5">
    <location>
        <begin position="397"/>
        <end position="442"/>
    </location>
</feature>
<keyword evidence="1" id="KW-0479">Metal-binding</keyword>
<keyword evidence="4" id="KW-0156">Chromatin regulator</keyword>
<feature type="compositionally biased region" description="Basic and acidic residues" evidence="5">
    <location>
        <begin position="153"/>
        <end position="170"/>
    </location>
</feature>
<feature type="region of interest" description="Disordered" evidence="5">
    <location>
        <begin position="1"/>
        <end position="62"/>
    </location>
</feature>
<feature type="compositionally biased region" description="Polar residues" evidence="5">
    <location>
        <begin position="752"/>
        <end position="763"/>
    </location>
</feature>
<sequence length="891" mass="99893">MLEKPKETTPEMGDKEAAGLLMLFSNRSQRYSQSPPPQPQQIQASQTQQSQDLQTQGGINSTFSANLMNESYHTSPAESVRNHHTISSQQFAETSLPSQPSMPPQFSQRRYPNQSEMHRSGFPQDLLNPDRSTPAERKEPQVLNSEEQSQTHTSDHESSSTDQAKSEPMKKQRTPHSLTYINSGLEHVTSPGPVAAALASSTGTNSKAVVAAAALAAAAAKPLPLPSKSHPFDGNSTTPAQITSENHSQPRETRKRSRSTSRVVSSRGKRSRKNSDAENKRNVNGMSMTKIKMEEKAEETPAALANEQVPSYAVSPDSGIISCICGFDHDDGFTIQCDRCYLWQHAICMGIKDVDEAPEKYLCYKCDKTHKIDAVKARKVQEERIKLLGLMTNEGQTDSKVPAAATSTKPNSRSGEVSSPSLPVDGQKKTRGNRKEKKVREEEERFALKRYETFYLNVSHYEYSTASVMSLMKRLPRLLSNKPGVYKFRNTTEFNRHLVRPASVLARLPKEDGPFTGISRIGLRTMQAILRGQLIYPMFGGMQLKEDYVEEKTNKYWILGCCKQNAFFHPHLPLVIDERAVGNITRFTRKSCNANCEIATVLIGSRRCVFALCAKKDIKADEELTLPWEWDSNHPIKVVCASRDPEKTFQQLNLETKSRLMNSIHTLKSISSCACGNPSSCIINRMDSLMIREIKKTGPSVMNTTVVSPTPNQKYVPIEKRYYDREKIIEKALENLSYGRNKAISKEAGTAETKNSSSESQQKGNKDSSPEALNIKFKHPKIHSFSEGVIPQKYAIVKQYYSQKIPGVIDIMEDSKRDEHLYTPFSIVPEELNKLAVVNTIKEKELIPRNPAESKEPVEKVAEVSTKPKIVRKFSLADYKRKTKRNMAVTK</sequence>
<evidence type="ECO:0000313" key="8">
    <source>
        <dbReference type="Proteomes" id="UP000478008"/>
    </source>
</evidence>
<keyword evidence="2" id="KW-0863">Zinc-finger</keyword>
<dbReference type="GO" id="GO:0070210">
    <property type="term" value="C:Rpd3L-Expanded complex"/>
    <property type="evidence" value="ECO:0007669"/>
    <property type="project" value="TreeGrafter"/>
</dbReference>
<dbReference type="InterPro" id="IPR013083">
    <property type="entry name" value="Znf_RING/FYVE/PHD"/>
</dbReference>
<evidence type="ECO:0000256" key="4">
    <source>
        <dbReference type="ARBA" id="ARBA00022853"/>
    </source>
</evidence>
<feature type="region of interest" description="Disordered" evidence="5">
    <location>
        <begin position="225"/>
        <end position="289"/>
    </location>
</feature>
<organism evidence="7 8">
    <name type="scientific">Dekkera bruxellensis</name>
    <name type="common">Brettanomyces custersii</name>
    <dbReference type="NCBI Taxonomy" id="5007"/>
    <lineage>
        <taxon>Eukaryota</taxon>
        <taxon>Fungi</taxon>
        <taxon>Dikarya</taxon>
        <taxon>Ascomycota</taxon>
        <taxon>Saccharomycotina</taxon>
        <taxon>Pichiomycetes</taxon>
        <taxon>Pichiales</taxon>
        <taxon>Pichiaceae</taxon>
        <taxon>Brettanomyces</taxon>
    </lineage>
</organism>